<dbReference type="AlphaFoldDB" id="A0A7D9CYM1"/>
<name>A0A7D9CYM1_DEKBR</name>
<feature type="transmembrane region" description="Helical" evidence="2">
    <location>
        <begin position="12"/>
        <end position="33"/>
    </location>
</feature>
<keyword evidence="2" id="KW-0812">Transmembrane</keyword>
<evidence type="ECO:0000313" key="4">
    <source>
        <dbReference type="Proteomes" id="UP000478008"/>
    </source>
</evidence>
<organism evidence="3 4">
    <name type="scientific">Dekkera bruxellensis</name>
    <name type="common">Brettanomyces custersii</name>
    <dbReference type="NCBI Taxonomy" id="5007"/>
    <lineage>
        <taxon>Eukaryota</taxon>
        <taxon>Fungi</taxon>
        <taxon>Dikarya</taxon>
        <taxon>Ascomycota</taxon>
        <taxon>Saccharomycotina</taxon>
        <taxon>Pichiomycetes</taxon>
        <taxon>Pichiales</taxon>
        <taxon>Pichiaceae</taxon>
        <taxon>Brettanomyces</taxon>
    </lineage>
</organism>
<feature type="transmembrane region" description="Helical" evidence="2">
    <location>
        <begin position="45"/>
        <end position="65"/>
    </location>
</feature>
<gene>
    <name evidence="3" type="ORF">DEBR0S4_05622G</name>
</gene>
<proteinExistence type="predicted"/>
<dbReference type="Proteomes" id="UP000478008">
    <property type="component" value="Unassembled WGS sequence"/>
</dbReference>
<evidence type="ECO:0000256" key="1">
    <source>
        <dbReference type="SAM" id="MobiDB-lite"/>
    </source>
</evidence>
<dbReference type="EMBL" id="CABFWN010000004">
    <property type="protein sequence ID" value="VUG18914.1"/>
    <property type="molecule type" value="Genomic_DNA"/>
</dbReference>
<keyword evidence="2" id="KW-1133">Transmembrane helix</keyword>
<protein>
    <submittedName>
        <fullName evidence="3">DEBR0S4_05622g1_1</fullName>
    </submittedName>
</protein>
<accession>A0A7D9CYM1</accession>
<keyword evidence="4" id="KW-1185">Reference proteome</keyword>
<feature type="region of interest" description="Disordered" evidence="1">
    <location>
        <begin position="239"/>
        <end position="270"/>
    </location>
</feature>
<keyword evidence="2" id="KW-0472">Membrane</keyword>
<sequence length="314" mass="34869">MTRPDQTHHMSGVLAAAPVIATVAVMAGLITNIRTRASNASQTTFFLTMVMGSALYMAVQYLRYIRCTYLMDKDSSRRTGRIKGPRKRQPALIQVFEPSSSINADFFRMSAIFANHRRTRESIEHHLRKMETLSDDSTSNDGTLVNNSASGSFLDSFDESNSHTAYLDGPTLPECAEMALLSCNSLFIENYIRELHSDLPYSPSLASEDDFALEYSDSSAPTSPECSIENKFDEISKNASSSSPLQLSPRKLSSSHLKSPSSTPSKKTSWSLKSLLSGFVSPTQPSSRVQNSDFDDLRPLKLAIKEHRKFSWSK</sequence>
<reference evidence="3 4" key="1">
    <citation type="submission" date="2019-07" db="EMBL/GenBank/DDBJ databases">
        <authorList>
            <person name="Friedrich A."/>
            <person name="Schacherer J."/>
        </authorList>
    </citation>
    <scope>NUCLEOTIDE SEQUENCE [LARGE SCALE GENOMIC DNA]</scope>
</reference>
<evidence type="ECO:0000256" key="2">
    <source>
        <dbReference type="SAM" id="Phobius"/>
    </source>
</evidence>
<evidence type="ECO:0000313" key="3">
    <source>
        <dbReference type="EMBL" id="VUG18914.1"/>
    </source>
</evidence>
<feature type="compositionally biased region" description="Low complexity" evidence="1">
    <location>
        <begin position="247"/>
        <end position="270"/>
    </location>
</feature>